<dbReference type="GO" id="GO:0051285">
    <property type="term" value="C:cell cortex of cell tip"/>
    <property type="evidence" value="ECO:0007669"/>
    <property type="project" value="TreeGrafter"/>
</dbReference>
<evidence type="ECO:0000256" key="1">
    <source>
        <dbReference type="SAM" id="Phobius"/>
    </source>
</evidence>
<keyword evidence="1" id="KW-0812">Transmembrane</keyword>
<comment type="caution">
    <text evidence="3">The sequence shown here is derived from an EMBL/GenBank/DDBJ whole genome shotgun (WGS) entry which is preliminary data.</text>
</comment>
<feature type="transmembrane region" description="Helical" evidence="1">
    <location>
        <begin position="199"/>
        <end position="225"/>
    </location>
</feature>
<dbReference type="Pfam" id="PF06687">
    <property type="entry name" value="SUR7"/>
    <property type="match status" value="1"/>
</dbReference>
<proteinExistence type="predicted"/>
<dbReference type="InterPro" id="IPR009571">
    <property type="entry name" value="SUR7/Rim9-like_fungi"/>
</dbReference>
<evidence type="ECO:0000313" key="4">
    <source>
        <dbReference type="Proteomes" id="UP000027920"/>
    </source>
</evidence>
<dbReference type="AlphaFoldDB" id="A0A072Q032"/>
<dbReference type="VEuPathDB" id="FungiDB:A1O9_02815"/>
<evidence type="ECO:0000313" key="3">
    <source>
        <dbReference type="EMBL" id="KEF61250.1"/>
    </source>
</evidence>
<keyword evidence="4" id="KW-1185">Reference proteome</keyword>
<organism evidence="3 4">
    <name type="scientific">Exophiala aquamarina CBS 119918</name>
    <dbReference type="NCBI Taxonomy" id="1182545"/>
    <lineage>
        <taxon>Eukaryota</taxon>
        <taxon>Fungi</taxon>
        <taxon>Dikarya</taxon>
        <taxon>Ascomycota</taxon>
        <taxon>Pezizomycotina</taxon>
        <taxon>Eurotiomycetes</taxon>
        <taxon>Chaetothyriomycetidae</taxon>
        <taxon>Chaetothyriales</taxon>
        <taxon>Herpotrichiellaceae</taxon>
        <taxon>Exophiala</taxon>
    </lineage>
</organism>
<dbReference type="Proteomes" id="UP000027920">
    <property type="component" value="Unassembled WGS sequence"/>
</dbReference>
<dbReference type="HOGENOM" id="CLU_064532_0_0_1"/>
<keyword evidence="2" id="KW-0732">Signal</keyword>
<feature type="signal peptide" evidence="2">
    <location>
        <begin position="1"/>
        <end position="19"/>
    </location>
</feature>
<evidence type="ECO:0008006" key="5">
    <source>
        <dbReference type="Google" id="ProtNLM"/>
    </source>
</evidence>
<accession>A0A072Q032</accession>
<dbReference type="GeneID" id="25277756"/>
<protein>
    <recommendedName>
        <fullName evidence="5">MARVEL domain-containing protein</fullName>
    </recommendedName>
</protein>
<dbReference type="InterPro" id="IPR052413">
    <property type="entry name" value="SUR7_domain"/>
</dbReference>
<evidence type="ECO:0000256" key="2">
    <source>
        <dbReference type="SAM" id="SignalP"/>
    </source>
</evidence>
<dbReference type="EMBL" id="AMGV01000002">
    <property type="protein sequence ID" value="KEF61250.1"/>
    <property type="molecule type" value="Genomic_DNA"/>
</dbReference>
<feature type="chain" id="PRO_5001681908" description="MARVEL domain-containing protein" evidence="2">
    <location>
        <begin position="20"/>
        <end position="286"/>
    </location>
</feature>
<dbReference type="GO" id="GO:0005886">
    <property type="term" value="C:plasma membrane"/>
    <property type="evidence" value="ECO:0007669"/>
    <property type="project" value="InterPro"/>
</dbReference>
<dbReference type="STRING" id="1182545.A0A072Q032"/>
<dbReference type="PANTHER" id="PTHR28019">
    <property type="entry name" value="CELL MEMBRANE PROTEIN YLR413W-RELATED"/>
    <property type="match status" value="1"/>
</dbReference>
<gene>
    <name evidence="3" type="ORF">A1O9_02815</name>
</gene>
<feature type="transmembrane region" description="Helical" evidence="1">
    <location>
        <begin position="168"/>
        <end position="192"/>
    </location>
</feature>
<sequence>MRLTAVLTLACAIATLVLSLLSLLAGSSRSFLQDSDMMTLNISRIGHTSLFNTTDGDGGFFDDLVNDLQEDINDLINDASSDIAEALNLPDFLSVHVMDFCQGTYSPNSTVRNPSMNTTECSNRTTLFHFRPTKIVEDALPDGITLEDIHWPSEIQDAERAIRIASNAMVVCYIIGIVFAGLAIFTAIWAIFSSGRLSALINFVIDMLAFLSLGIASAIATAIIVKATNAINKYGDDIGIAAYRGGRFLGMTWAATALMLLASVVSIVQCCGGRRKERRYGGKSQI</sequence>
<keyword evidence="1" id="KW-0472">Membrane</keyword>
<feature type="transmembrane region" description="Helical" evidence="1">
    <location>
        <begin position="245"/>
        <end position="268"/>
    </location>
</feature>
<dbReference type="PANTHER" id="PTHR28019:SF7">
    <property type="entry name" value="SUR7 PROTEIN"/>
    <property type="match status" value="1"/>
</dbReference>
<keyword evidence="1" id="KW-1133">Transmembrane helix</keyword>
<reference evidence="3 4" key="1">
    <citation type="submission" date="2013-03" db="EMBL/GenBank/DDBJ databases">
        <title>The Genome Sequence of Exophiala aquamarina CBS 119918.</title>
        <authorList>
            <consortium name="The Broad Institute Genomics Platform"/>
            <person name="Cuomo C."/>
            <person name="de Hoog S."/>
            <person name="Gorbushina A."/>
            <person name="Walker B."/>
            <person name="Young S.K."/>
            <person name="Zeng Q."/>
            <person name="Gargeya S."/>
            <person name="Fitzgerald M."/>
            <person name="Haas B."/>
            <person name="Abouelleil A."/>
            <person name="Allen A.W."/>
            <person name="Alvarado L."/>
            <person name="Arachchi H.M."/>
            <person name="Berlin A.M."/>
            <person name="Chapman S.B."/>
            <person name="Gainer-Dewar J."/>
            <person name="Goldberg J."/>
            <person name="Griggs A."/>
            <person name="Gujja S."/>
            <person name="Hansen M."/>
            <person name="Howarth C."/>
            <person name="Imamovic A."/>
            <person name="Ireland A."/>
            <person name="Larimer J."/>
            <person name="McCowan C."/>
            <person name="Murphy C."/>
            <person name="Pearson M."/>
            <person name="Poon T.W."/>
            <person name="Priest M."/>
            <person name="Roberts A."/>
            <person name="Saif S."/>
            <person name="Shea T."/>
            <person name="Sisk P."/>
            <person name="Sykes S."/>
            <person name="Wortman J."/>
            <person name="Nusbaum C."/>
            <person name="Birren B."/>
        </authorList>
    </citation>
    <scope>NUCLEOTIDE SEQUENCE [LARGE SCALE GENOMIC DNA]</scope>
    <source>
        <strain evidence="3 4">CBS 119918</strain>
    </source>
</reference>
<dbReference type="OrthoDB" id="4159154at2759"/>
<dbReference type="RefSeq" id="XP_013263840.1">
    <property type="nucleotide sequence ID" value="XM_013408386.1"/>
</dbReference>
<name>A0A072Q032_9EURO</name>
<dbReference type="GO" id="GO:0031505">
    <property type="term" value="P:fungal-type cell wall organization"/>
    <property type="evidence" value="ECO:0007669"/>
    <property type="project" value="TreeGrafter"/>
</dbReference>